<protein>
    <recommendedName>
        <fullName evidence="2">G domain-containing protein</fullName>
    </recommendedName>
</protein>
<evidence type="ECO:0000313" key="4">
    <source>
        <dbReference type="Proteomes" id="UP000054538"/>
    </source>
</evidence>
<dbReference type="InParanoid" id="A0A0D0DTU8"/>
<proteinExistence type="predicted"/>
<feature type="non-terminal residue" evidence="3">
    <location>
        <position position="1"/>
    </location>
</feature>
<feature type="domain" description="G" evidence="2">
    <location>
        <begin position="2"/>
        <end position="69"/>
    </location>
</feature>
<dbReference type="OrthoDB" id="2660353at2759"/>
<dbReference type="Pfam" id="PF01926">
    <property type="entry name" value="MMR_HSR1"/>
    <property type="match status" value="1"/>
</dbReference>
<accession>A0A0D0DTU8</accession>
<gene>
    <name evidence="3" type="ORF">PAXRUDRAFT_147903</name>
</gene>
<evidence type="ECO:0000313" key="3">
    <source>
        <dbReference type="EMBL" id="KIK92171.1"/>
    </source>
</evidence>
<evidence type="ECO:0000259" key="2">
    <source>
        <dbReference type="Pfam" id="PF01926"/>
    </source>
</evidence>
<evidence type="ECO:0000256" key="1">
    <source>
        <dbReference type="SAM" id="MobiDB-lite"/>
    </source>
</evidence>
<dbReference type="Gene3D" id="3.40.50.300">
    <property type="entry name" value="P-loop containing nucleotide triphosphate hydrolases"/>
    <property type="match status" value="1"/>
</dbReference>
<name>A0A0D0DTU8_9AGAM</name>
<sequence>RNVVIFGDSGVGKSSVVNLLAPSSGAKTSSGVSTCTFMSQRYDVVIDDENFGIWDTAGLNGGSITRSRIPSRSKTAVDMTTATVTLESLLYRLDREGGIQLLVYVIKGPSVSQSLARNYDIFNSAISRKKVPISVIITGLENVEGDMEDWWEGGEGVLKEFDMYFDAHACVTTLPEGKTQNPVLAERRRHSQVVLRKMLMETCRQGTVQHRDTKFWVRSALGDVYSLINSGPKWDRITNVALCSGEASLVNTALIGEWETCSARIRGRSYTFHNVSNTVSSPGSKALSSGWGRGPDLLVYVPGGPIDDAKSVSRLHTFCELYHGDVCPLVVVAKEDAREAWEKHVRERGLDAKVTFYVPQSEKPMEQVHEAIAMRRLMRGPSRATSKRRKASDKDKENRPSGLVRSKAVSRRSLPGIHSDTVDERINDGQITSK</sequence>
<dbReference type="InterPro" id="IPR027417">
    <property type="entry name" value="P-loop_NTPase"/>
</dbReference>
<dbReference type="CDD" id="cd00882">
    <property type="entry name" value="Ras_like_GTPase"/>
    <property type="match status" value="1"/>
</dbReference>
<dbReference type="AlphaFoldDB" id="A0A0D0DTU8"/>
<keyword evidence="4" id="KW-1185">Reference proteome</keyword>
<reference evidence="3 4" key="1">
    <citation type="submission" date="2014-04" db="EMBL/GenBank/DDBJ databases">
        <authorList>
            <consortium name="DOE Joint Genome Institute"/>
            <person name="Kuo A."/>
            <person name="Kohler A."/>
            <person name="Jargeat P."/>
            <person name="Nagy L.G."/>
            <person name="Floudas D."/>
            <person name="Copeland A."/>
            <person name="Barry K.W."/>
            <person name="Cichocki N."/>
            <person name="Veneault-Fourrey C."/>
            <person name="LaButti K."/>
            <person name="Lindquist E.A."/>
            <person name="Lipzen A."/>
            <person name="Lundell T."/>
            <person name="Morin E."/>
            <person name="Murat C."/>
            <person name="Sun H."/>
            <person name="Tunlid A."/>
            <person name="Henrissat B."/>
            <person name="Grigoriev I.V."/>
            <person name="Hibbett D.S."/>
            <person name="Martin F."/>
            <person name="Nordberg H.P."/>
            <person name="Cantor M.N."/>
            <person name="Hua S.X."/>
        </authorList>
    </citation>
    <scope>NUCLEOTIDE SEQUENCE [LARGE SCALE GENOMIC DNA]</scope>
    <source>
        <strain evidence="3 4">Ve08.2h10</strain>
    </source>
</reference>
<feature type="region of interest" description="Disordered" evidence="1">
    <location>
        <begin position="377"/>
        <end position="434"/>
    </location>
</feature>
<dbReference type="SUPFAM" id="SSF52540">
    <property type="entry name" value="P-loop containing nucleoside triphosphate hydrolases"/>
    <property type="match status" value="1"/>
</dbReference>
<dbReference type="EMBL" id="KN825307">
    <property type="protein sequence ID" value="KIK92171.1"/>
    <property type="molecule type" value="Genomic_DNA"/>
</dbReference>
<dbReference type="GO" id="GO:0005525">
    <property type="term" value="F:GTP binding"/>
    <property type="evidence" value="ECO:0007669"/>
    <property type="project" value="InterPro"/>
</dbReference>
<dbReference type="HOGENOM" id="CLU_032838_1_0_1"/>
<dbReference type="Proteomes" id="UP000054538">
    <property type="component" value="Unassembled WGS sequence"/>
</dbReference>
<reference evidence="4" key="2">
    <citation type="submission" date="2015-01" db="EMBL/GenBank/DDBJ databases">
        <title>Evolutionary Origins and Diversification of the Mycorrhizal Mutualists.</title>
        <authorList>
            <consortium name="DOE Joint Genome Institute"/>
            <consortium name="Mycorrhizal Genomics Consortium"/>
            <person name="Kohler A."/>
            <person name="Kuo A."/>
            <person name="Nagy L.G."/>
            <person name="Floudas D."/>
            <person name="Copeland A."/>
            <person name="Barry K.W."/>
            <person name="Cichocki N."/>
            <person name="Veneault-Fourrey C."/>
            <person name="LaButti K."/>
            <person name="Lindquist E.A."/>
            <person name="Lipzen A."/>
            <person name="Lundell T."/>
            <person name="Morin E."/>
            <person name="Murat C."/>
            <person name="Riley R."/>
            <person name="Ohm R."/>
            <person name="Sun H."/>
            <person name="Tunlid A."/>
            <person name="Henrissat B."/>
            <person name="Grigoriev I.V."/>
            <person name="Hibbett D.S."/>
            <person name="Martin F."/>
        </authorList>
    </citation>
    <scope>NUCLEOTIDE SEQUENCE [LARGE SCALE GENOMIC DNA]</scope>
    <source>
        <strain evidence="4">Ve08.2h10</strain>
    </source>
</reference>
<dbReference type="InterPro" id="IPR006073">
    <property type="entry name" value="GTP-bd"/>
</dbReference>
<organism evidence="3 4">
    <name type="scientific">Paxillus rubicundulus Ve08.2h10</name>
    <dbReference type="NCBI Taxonomy" id="930991"/>
    <lineage>
        <taxon>Eukaryota</taxon>
        <taxon>Fungi</taxon>
        <taxon>Dikarya</taxon>
        <taxon>Basidiomycota</taxon>
        <taxon>Agaricomycotina</taxon>
        <taxon>Agaricomycetes</taxon>
        <taxon>Agaricomycetidae</taxon>
        <taxon>Boletales</taxon>
        <taxon>Paxilineae</taxon>
        <taxon>Paxillaceae</taxon>
        <taxon>Paxillus</taxon>
    </lineage>
</organism>